<evidence type="ECO:0000259" key="15">
    <source>
        <dbReference type="SMART" id="SM00962"/>
    </source>
</evidence>
<dbReference type="CDD" id="cd17873">
    <property type="entry name" value="FlhF"/>
    <property type="match status" value="1"/>
</dbReference>
<evidence type="ECO:0000256" key="1">
    <source>
        <dbReference type="ARBA" id="ARBA00004413"/>
    </source>
</evidence>
<dbReference type="AlphaFoldDB" id="A0A9X6IL37"/>
<dbReference type="Proteomes" id="UP000194882">
    <property type="component" value="Unassembled WGS sequence"/>
</dbReference>
<dbReference type="InterPro" id="IPR003593">
    <property type="entry name" value="AAA+_ATPase"/>
</dbReference>
<dbReference type="GO" id="GO:0015031">
    <property type="term" value="P:protein transport"/>
    <property type="evidence" value="ECO:0007669"/>
    <property type="project" value="UniProtKB-KW"/>
</dbReference>
<dbReference type="SMART" id="SM00962">
    <property type="entry name" value="SRP54"/>
    <property type="match status" value="1"/>
</dbReference>
<dbReference type="GO" id="GO:0003924">
    <property type="term" value="F:GTPase activity"/>
    <property type="evidence" value="ECO:0007669"/>
    <property type="project" value="UniProtKB-UniRule"/>
</dbReference>
<dbReference type="EMBL" id="NFDT01000128">
    <property type="protein sequence ID" value="OTY93363.1"/>
    <property type="molecule type" value="Genomic_DNA"/>
</dbReference>
<comment type="caution">
    <text evidence="16">The sequence shown here is derived from an EMBL/GenBank/DDBJ whole genome shotgun (WGS) entry which is preliminary data.</text>
</comment>
<sequence length="442" mass="50528">MESTEKKEALMRIKAASKNELYRKLFDQYGTDYYYVVDESVKRNIPFFWKKDYEMLVAFPEEKQEEVNEGTAQFHEQLMDVVNDPSEQIVKANGIQSVLHNLENVTTSMSYAAMQTGNSEEWARKKEKLLKLFEKGIVVVKPMKETEVTKVTKVTKKKKVVKQVVPVKKEEVAPKKENQESVPFIIQKVIRMLEQNDVEQYFIHAYAEKLKIKFENATMITEEEVIRYILEDMKSHFNTENVFEKEVQTIALIGPTGVGKTTTLAKMAWQFHGKKKTVGFITTDHSRIGTVQQLQDNVKTIGSEVIAVRDEAAMTRALTYFKEEARVDYILIDTAGKNYRTSETVEEMIETMGQVEPDYICLTLSASMKSKDMIEIITNFKDIHIDGIVFTKFDETASSGELLKIPAVSSAPIVLMTDGQDIKKNIHIATAEHLAKQMLQTS</sequence>
<keyword evidence="8" id="KW-0653">Protein transport</keyword>
<dbReference type="Gene3D" id="1.20.120.1380">
    <property type="entry name" value="Flagellar FlhF biosynthesis protein, N domain"/>
    <property type="match status" value="1"/>
</dbReference>
<gene>
    <name evidence="16" type="ORF">BK754_17140</name>
</gene>
<dbReference type="PANTHER" id="PTHR43134">
    <property type="entry name" value="SIGNAL RECOGNITION PARTICLE RECEPTOR SUBUNIT ALPHA"/>
    <property type="match status" value="1"/>
</dbReference>
<feature type="domain" description="AAA+ ATPase" evidence="14">
    <location>
        <begin position="246"/>
        <end position="384"/>
    </location>
</feature>
<dbReference type="NCBIfam" id="TIGR03499">
    <property type="entry name" value="FlhF"/>
    <property type="match status" value="1"/>
</dbReference>
<proteinExistence type="inferred from homology"/>
<reference evidence="16 17" key="1">
    <citation type="submission" date="2016-10" db="EMBL/GenBank/DDBJ databases">
        <title>Comparative genomics of Bacillus thuringiensis reveals a path to pathogens against multiple invertebrate hosts.</title>
        <authorList>
            <person name="Zheng J."/>
            <person name="Gao Q."/>
            <person name="Liu H."/>
            <person name="Peng D."/>
            <person name="Ruan L."/>
            <person name="Sun M."/>
        </authorList>
    </citation>
    <scope>NUCLEOTIDE SEQUENCE [LARGE SCALE GENOMIC DNA]</scope>
    <source>
        <strain evidence="16">BGSC 4I4</strain>
    </source>
</reference>
<keyword evidence="7" id="KW-1005">Bacterial flagellum biogenesis</keyword>
<dbReference type="GO" id="GO:0006614">
    <property type="term" value="P:SRP-dependent cotranslational protein targeting to membrane"/>
    <property type="evidence" value="ECO:0007669"/>
    <property type="project" value="UniProtKB-UniRule"/>
</dbReference>
<dbReference type="Gene3D" id="3.40.50.300">
    <property type="entry name" value="P-loop containing nucleotide triphosphate hydrolases"/>
    <property type="match status" value="1"/>
</dbReference>
<evidence type="ECO:0000256" key="2">
    <source>
        <dbReference type="ARBA" id="ARBA00008531"/>
    </source>
</evidence>
<evidence type="ECO:0000256" key="12">
    <source>
        <dbReference type="ARBA" id="ARBA00025337"/>
    </source>
</evidence>
<evidence type="ECO:0000313" key="16">
    <source>
        <dbReference type="EMBL" id="OTY93363.1"/>
    </source>
</evidence>
<evidence type="ECO:0000256" key="8">
    <source>
        <dbReference type="ARBA" id="ARBA00022927"/>
    </source>
</evidence>
<feature type="domain" description="SRP54-type proteins GTP-binding" evidence="15">
    <location>
        <begin position="247"/>
        <end position="440"/>
    </location>
</feature>
<keyword evidence="10" id="KW-0472">Membrane</keyword>
<comment type="similarity">
    <text evidence="2">Belongs to the GTP-binding SRP family.</text>
</comment>
<dbReference type="SUPFAM" id="SSF52540">
    <property type="entry name" value="P-loop containing nucleoside triphosphate hydrolases"/>
    <property type="match status" value="1"/>
</dbReference>
<keyword evidence="11" id="KW-1006">Bacterial flagellum protein export</keyword>
<keyword evidence="16" id="KW-0966">Cell projection</keyword>
<keyword evidence="16" id="KW-0282">Flagellum</keyword>
<keyword evidence="5" id="KW-1003">Cell membrane</keyword>
<dbReference type="RefSeq" id="WP_086411992.1">
    <property type="nucleotide sequence ID" value="NZ_NFDT01000128.1"/>
</dbReference>
<dbReference type="GO" id="GO:0005047">
    <property type="term" value="F:signal recognition particle binding"/>
    <property type="evidence" value="ECO:0007669"/>
    <property type="project" value="TreeGrafter"/>
</dbReference>
<comment type="subcellular location">
    <subcellularLocation>
        <location evidence="1">Cell membrane</location>
        <topology evidence="1">Peripheral membrane protein</topology>
        <orientation evidence="1">Cytoplasmic side</orientation>
    </subcellularLocation>
</comment>
<dbReference type="FunFam" id="3.40.50.300:FF:000695">
    <property type="entry name" value="Flagellar biosynthesis regulator FlhF"/>
    <property type="match status" value="1"/>
</dbReference>
<dbReference type="GO" id="GO:0005525">
    <property type="term" value="F:GTP binding"/>
    <property type="evidence" value="ECO:0007669"/>
    <property type="project" value="UniProtKB-UniRule"/>
</dbReference>
<name>A0A9X6IL37_BACTU</name>
<evidence type="ECO:0000256" key="9">
    <source>
        <dbReference type="ARBA" id="ARBA00023134"/>
    </source>
</evidence>
<dbReference type="InterPro" id="IPR020006">
    <property type="entry name" value="FlhF"/>
</dbReference>
<dbReference type="SMART" id="SM00382">
    <property type="entry name" value="AAA"/>
    <property type="match status" value="1"/>
</dbReference>
<evidence type="ECO:0000256" key="11">
    <source>
        <dbReference type="ARBA" id="ARBA00023225"/>
    </source>
</evidence>
<evidence type="ECO:0000259" key="14">
    <source>
        <dbReference type="SMART" id="SM00382"/>
    </source>
</evidence>
<dbReference type="GO" id="GO:0005886">
    <property type="term" value="C:plasma membrane"/>
    <property type="evidence" value="ECO:0007669"/>
    <property type="project" value="UniProtKB-SubCell"/>
</dbReference>
<organism evidence="16 17">
    <name type="scientific">Bacillus thuringiensis serovar subtoxicus</name>
    <dbReference type="NCBI Taxonomy" id="475791"/>
    <lineage>
        <taxon>Bacteria</taxon>
        <taxon>Bacillati</taxon>
        <taxon>Bacillota</taxon>
        <taxon>Bacilli</taxon>
        <taxon>Bacillales</taxon>
        <taxon>Bacillaceae</taxon>
        <taxon>Bacillus</taxon>
        <taxon>Bacillus cereus group</taxon>
    </lineage>
</organism>
<dbReference type="PANTHER" id="PTHR43134:SF3">
    <property type="entry name" value="FLAGELLAR BIOSYNTHESIS PROTEIN FLHF"/>
    <property type="match status" value="1"/>
</dbReference>
<evidence type="ECO:0000313" key="17">
    <source>
        <dbReference type="Proteomes" id="UP000194882"/>
    </source>
</evidence>
<comment type="function">
    <text evidence="12">Necessary for flagellar biosynthesis. May be involved in translocation of the flagellum.</text>
</comment>
<evidence type="ECO:0000256" key="7">
    <source>
        <dbReference type="ARBA" id="ARBA00022795"/>
    </source>
</evidence>
<dbReference type="InterPro" id="IPR000897">
    <property type="entry name" value="SRP54_GTPase_dom"/>
</dbReference>
<dbReference type="InterPro" id="IPR027417">
    <property type="entry name" value="P-loop_NTPase"/>
</dbReference>
<protein>
    <recommendedName>
        <fullName evidence="3 13">Flagellar biosynthesis protein FlhF</fullName>
    </recommendedName>
</protein>
<keyword evidence="16" id="KW-0969">Cilium</keyword>
<keyword evidence="9" id="KW-0342">GTP-binding</keyword>
<dbReference type="Pfam" id="PF00448">
    <property type="entry name" value="SRP54"/>
    <property type="match status" value="1"/>
</dbReference>
<evidence type="ECO:0000256" key="10">
    <source>
        <dbReference type="ARBA" id="ARBA00023136"/>
    </source>
</evidence>
<keyword evidence="4" id="KW-0813">Transport</keyword>
<evidence type="ECO:0000256" key="6">
    <source>
        <dbReference type="ARBA" id="ARBA00022741"/>
    </source>
</evidence>
<dbReference type="NCBIfam" id="NF005230">
    <property type="entry name" value="PRK06731.1"/>
    <property type="match status" value="1"/>
</dbReference>
<evidence type="ECO:0000256" key="4">
    <source>
        <dbReference type="ARBA" id="ARBA00022448"/>
    </source>
</evidence>
<keyword evidence="6" id="KW-0547">Nucleotide-binding</keyword>
<evidence type="ECO:0000256" key="3">
    <source>
        <dbReference type="ARBA" id="ARBA00014919"/>
    </source>
</evidence>
<accession>A0A9X6IL37</accession>
<evidence type="ECO:0000256" key="13">
    <source>
        <dbReference type="NCBIfam" id="TIGR03499"/>
    </source>
</evidence>
<evidence type="ECO:0000256" key="5">
    <source>
        <dbReference type="ARBA" id="ARBA00022475"/>
    </source>
</evidence>
<dbReference type="GO" id="GO:0044781">
    <property type="term" value="P:bacterial-type flagellum organization"/>
    <property type="evidence" value="ECO:0007669"/>
    <property type="project" value="UniProtKB-UniRule"/>
</dbReference>
<dbReference type="InterPro" id="IPR047040">
    <property type="entry name" value="FlhF__GTPase_dom"/>
</dbReference>